<dbReference type="Proteomes" id="UP001218218">
    <property type="component" value="Unassembled WGS sequence"/>
</dbReference>
<feature type="region of interest" description="Disordered" evidence="1">
    <location>
        <begin position="72"/>
        <end position="139"/>
    </location>
</feature>
<gene>
    <name evidence="3" type="ORF">DFH08DRAFT_1086840</name>
</gene>
<dbReference type="EMBL" id="JARIHO010000061">
    <property type="protein sequence ID" value="KAJ7315607.1"/>
    <property type="molecule type" value="Genomic_DNA"/>
</dbReference>
<dbReference type="PANTHER" id="PTHR33096">
    <property type="entry name" value="CXC2 DOMAIN-CONTAINING PROTEIN"/>
    <property type="match status" value="1"/>
</dbReference>
<evidence type="ECO:0000256" key="1">
    <source>
        <dbReference type="SAM" id="MobiDB-lite"/>
    </source>
</evidence>
<dbReference type="InterPro" id="IPR040521">
    <property type="entry name" value="KDZ"/>
</dbReference>
<proteinExistence type="predicted"/>
<dbReference type="Pfam" id="PF18758">
    <property type="entry name" value="KDZ"/>
    <property type="match status" value="1"/>
</dbReference>
<feature type="domain" description="CxC2-like cysteine cluster KDZ transposase-associated" evidence="2">
    <location>
        <begin position="240"/>
        <end position="334"/>
    </location>
</feature>
<evidence type="ECO:0000313" key="4">
    <source>
        <dbReference type="Proteomes" id="UP001218218"/>
    </source>
</evidence>
<dbReference type="AlphaFoldDB" id="A0AAD7EFH8"/>
<organism evidence="3 4">
    <name type="scientific">Mycena albidolilacea</name>
    <dbReference type="NCBI Taxonomy" id="1033008"/>
    <lineage>
        <taxon>Eukaryota</taxon>
        <taxon>Fungi</taxon>
        <taxon>Dikarya</taxon>
        <taxon>Basidiomycota</taxon>
        <taxon>Agaricomycotina</taxon>
        <taxon>Agaricomycetes</taxon>
        <taxon>Agaricomycetidae</taxon>
        <taxon>Agaricales</taxon>
        <taxon>Marasmiineae</taxon>
        <taxon>Mycenaceae</taxon>
        <taxon>Mycena</taxon>
    </lineage>
</organism>
<comment type="caution">
    <text evidence="3">The sequence shown here is derived from an EMBL/GenBank/DDBJ whole genome shotgun (WGS) entry which is preliminary data.</text>
</comment>
<dbReference type="Pfam" id="PF18803">
    <property type="entry name" value="CxC2"/>
    <property type="match status" value="1"/>
</dbReference>
<dbReference type="PANTHER" id="PTHR33096:SF1">
    <property type="entry name" value="CXC1-LIKE CYSTEINE CLUSTER ASSOCIATED WITH KDZ TRANSPOSASES DOMAIN-CONTAINING PROTEIN"/>
    <property type="match status" value="1"/>
</dbReference>
<dbReference type="InterPro" id="IPR041457">
    <property type="entry name" value="CxC2_KDZ-assoc"/>
</dbReference>
<sequence>MSKRISEAAGNETKRHRGSDYKATGVRYSVPVNPPLPSSARAITPGTAGAVRYSVPVDPPSMSSTGVVTPMTTAASVEPPSIPRASTSKHPLTRGSLTTWNTLEPSPEPSTSTPSDFTEDLGAREEPLKSSKPKRSHGQSTMLTALLPHFPAMQKHILATFAHWQLGQLCECKTATASFRCLECFNSPMWCRTCIVKHHQYTPFHHIEQWNGKYFERDSMAADRILQLHLGRDGKGCITQHCPNTPPGPPQYHEFTVCDHNGFHTRLIEFCHCVRTEEQRWEQLLAVRLFPGTIQQPKTAFTYNVMREFQIHSLASKKSAYDYIKALCQLTSNAEPDTVTNRYREFLLAVRVWRALALQRRTGQAHGIDLHIHHRRANSLVLRCPACPEVGFNMTLDQMMAASEDERHKFTLFISTDGNFKLQRKNKRDDPNDMALNAGNGYFIPLEKFKQHLDAIKPSDDASVAGTCSHLKAARMQNIAKFKNAVITGVVAVQCARHGFYLPQSFVDLIKGEGFGYTDTALRSGLGEEARTLRWIVLAYDIWCQYKANLLTRIKASFPEMLPVFEQVEGAIGKMHILNHQERCMFAFNLNFLFCVGLTTGELIETGWAEHNLTAGSTKEMNDGHRHDVIDGTCDHWNWEKTIRLAKMLQHLYRVGETERRNRTAFFEELHETLRGRHPLDILTWEKMWADRIMTMKSKSADGKIVSIFENHYSSITAPPTNSAAYSKLRVQELRMANVTTATHENDLSFIMDALRVESEKEKVKAMVALSAEEDTLRSVRQSLYTEMEGLRTRLMQRVPTLENRMKKMDPDKPEDAAMYLPSEFGLVERRALKLEALAYIEYELREVEALAALDELRTAIRTLNWNLKTKQTDIHGIQANTRAAKFLKALSNSIQAAGDRYRRIRLALVALGMPEDDSTFQPLHRNEQHGKGGRGLQLGDSRQREPWFWHARRPAGLNAEATVAWETEMDRVQWFRERALMQRAIEEVEILTAEFTRAMESFRKMSGIWSLMATGETTGAAAAI</sequence>
<protein>
    <recommendedName>
        <fullName evidence="2">CxC2-like cysteine cluster KDZ transposase-associated domain-containing protein</fullName>
    </recommendedName>
</protein>
<evidence type="ECO:0000313" key="3">
    <source>
        <dbReference type="EMBL" id="KAJ7315607.1"/>
    </source>
</evidence>
<feature type="compositionally biased region" description="Polar residues" evidence="1">
    <location>
        <begin position="84"/>
        <end position="103"/>
    </location>
</feature>
<name>A0AAD7EFH8_9AGAR</name>
<accession>A0AAD7EFH8</accession>
<reference evidence="3" key="1">
    <citation type="submission" date="2023-03" db="EMBL/GenBank/DDBJ databases">
        <title>Massive genome expansion in bonnet fungi (Mycena s.s.) driven by repeated elements and novel gene families across ecological guilds.</title>
        <authorList>
            <consortium name="Lawrence Berkeley National Laboratory"/>
            <person name="Harder C.B."/>
            <person name="Miyauchi S."/>
            <person name="Viragh M."/>
            <person name="Kuo A."/>
            <person name="Thoen E."/>
            <person name="Andreopoulos B."/>
            <person name="Lu D."/>
            <person name="Skrede I."/>
            <person name="Drula E."/>
            <person name="Henrissat B."/>
            <person name="Morin E."/>
            <person name="Kohler A."/>
            <person name="Barry K."/>
            <person name="LaButti K."/>
            <person name="Morin E."/>
            <person name="Salamov A."/>
            <person name="Lipzen A."/>
            <person name="Mereny Z."/>
            <person name="Hegedus B."/>
            <person name="Baldrian P."/>
            <person name="Stursova M."/>
            <person name="Weitz H."/>
            <person name="Taylor A."/>
            <person name="Grigoriev I.V."/>
            <person name="Nagy L.G."/>
            <person name="Martin F."/>
            <person name="Kauserud H."/>
        </authorList>
    </citation>
    <scope>NUCLEOTIDE SEQUENCE</scope>
    <source>
        <strain evidence="3">CBHHK002</strain>
    </source>
</reference>
<keyword evidence="4" id="KW-1185">Reference proteome</keyword>
<feature type="region of interest" description="Disordered" evidence="1">
    <location>
        <begin position="1"/>
        <end position="43"/>
    </location>
</feature>
<evidence type="ECO:0000259" key="2">
    <source>
        <dbReference type="Pfam" id="PF18803"/>
    </source>
</evidence>